<sequence length="46" mass="4851">MSITTQKCDSIENVMIAIGALCCFLKICLPGLGAIHSGFMHLGLAQ</sequence>
<reference evidence="1" key="1">
    <citation type="submission" date="2018-02" db="EMBL/GenBank/DDBJ databases">
        <title>Rhizophora mucronata_Transcriptome.</title>
        <authorList>
            <person name="Meera S.P."/>
            <person name="Sreeshan A."/>
            <person name="Augustine A."/>
        </authorList>
    </citation>
    <scope>NUCLEOTIDE SEQUENCE</scope>
    <source>
        <tissue evidence="1">Leaf</tissue>
    </source>
</reference>
<accession>A0A2P2QZ34</accession>
<dbReference type="AlphaFoldDB" id="A0A2P2QZ34"/>
<evidence type="ECO:0000313" key="1">
    <source>
        <dbReference type="EMBL" id="MBX72249.1"/>
    </source>
</evidence>
<proteinExistence type="predicted"/>
<organism evidence="1">
    <name type="scientific">Rhizophora mucronata</name>
    <name type="common">Asiatic mangrove</name>
    <dbReference type="NCBI Taxonomy" id="61149"/>
    <lineage>
        <taxon>Eukaryota</taxon>
        <taxon>Viridiplantae</taxon>
        <taxon>Streptophyta</taxon>
        <taxon>Embryophyta</taxon>
        <taxon>Tracheophyta</taxon>
        <taxon>Spermatophyta</taxon>
        <taxon>Magnoliopsida</taxon>
        <taxon>eudicotyledons</taxon>
        <taxon>Gunneridae</taxon>
        <taxon>Pentapetalae</taxon>
        <taxon>rosids</taxon>
        <taxon>fabids</taxon>
        <taxon>Malpighiales</taxon>
        <taxon>Rhizophoraceae</taxon>
        <taxon>Rhizophora</taxon>
    </lineage>
</organism>
<dbReference type="EMBL" id="GGEC01091765">
    <property type="protein sequence ID" value="MBX72249.1"/>
    <property type="molecule type" value="Transcribed_RNA"/>
</dbReference>
<name>A0A2P2QZ34_RHIMU</name>
<protein>
    <submittedName>
        <fullName evidence="1">Uncharacterized protein</fullName>
    </submittedName>
</protein>